<dbReference type="GO" id="GO:0032451">
    <property type="term" value="F:demethylase activity"/>
    <property type="evidence" value="ECO:0007669"/>
    <property type="project" value="UniProtKB-ARBA"/>
</dbReference>
<dbReference type="GO" id="GO:0006307">
    <property type="term" value="P:DNA alkylation repair"/>
    <property type="evidence" value="ECO:0007669"/>
    <property type="project" value="InterPro"/>
</dbReference>
<feature type="domain" description="Fe2OG dioxygenase" evidence="9">
    <location>
        <begin position="98"/>
        <end position="196"/>
    </location>
</feature>
<dbReference type="GO" id="GO:0046872">
    <property type="term" value="F:metal ion binding"/>
    <property type="evidence" value="ECO:0007669"/>
    <property type="project" value="UniProtKB-KW"/>
</dbReference>
<keyword evidence="4" id="KW-0460">Magnesium</keyword>
<dbReference type="FunFam" id="2.60.120.590:FF:000004">
    <property type="entry name" value="DNA oxidative demethylase ALKBH2"/>
    <property type="match status" value="1"/>
</dbReference>
<dbReference type="InterPro" id="IPR032854">
    <property type="entry name" value="ALKBH3"/>
</dbReference>
<dbReference type="InterPro" id="IPR027450">
    <property type="entry name" value="AlkB-like"/>
</dbReference>
<evidence type="ECO:0000259" key="9">
    <source>
        <dbReference type="PROSITE" id="PS51471"/>
    </source>
</evidence>
<dbReference type="GO" id="GO:0140097">
    <property type="term" value="F:catalytic activity, acting on DNA"/>
    <property type="evidence" value="ECO:0007669"/>
    <property type="project" value="UniProtKB-ARBA"/>
</dbReference>
<dbReference type="EMBL" id="JAANAS010000051">
    <property type="protein sequence ID" value="NGZ90146.1"/>
    <property type="molecule type" value="Genomic_DNA"/>
</dbReference>
<proteinExistence type="predicted"/>
<keyword evidence="3" id="KW-0227">DNA damage</keyword>
<dbReference type="Pfam" id="PF13532">
    <property type="entry name" value="2OG-FeII_Oxy_2"/>
    <property type="match status" value="1"/>
</dbReference>
<evidence type="ECO:0000256" key="3">
    <source>
        <dbReference type="ARBA" id="ARBA00022763"/>
    </source>
</evidence>
<keyword evidence="7" id="KW-0408">Iron</keyword>
<evidence type="ECO:0000256" key="2">
    <source>
        <dbReference type="ARBA" id="ARBA00022723"/>
    </source>
</evidence>
<evidence type="ECO:0000256" key="5">
    <source>
        <dbReference type="ARBA" id="ARBA00022964"/>
    </source>
</evidence>
<protein>
    <submittedName>
        <fullName evidence="10">Alpha-ketoglutarate-dependent dioxygenase AlkB</fullName>
    </submittedName>
</protein>
<evidence type="ECO:0000256" key="8">
    <source>
        <dbReference type="ARBA" id="ARBA00023204"/>
    </source>
</evidence>
<dbReference type="Gene3D" id="2.60.120.590">
    <property type="entry name" value="Alpha-ketoglutarate-dependent dioxygenase AlkB-like"/>
    <property type="match status" value="1"/>
</dbReference>
<organism evidence="10 11">
    <name type="scientific">Psychroflexus maritimus</name>
    <dbReference type="NCBI Taxonomy" id="2714865"/>
    <lineage>
        <taxon>Bacteria</taxon>
        <taxon>Pseudomonadati</taxon>
        <taxon>Bacteroidota</taxon>
        <taxon>Flavobacteriia</taxon>
        <taxon>Flavobacteriales</taxon>
        <taxon>Flavobacteriaceae</taxon>
        <taxon>Psychroflexus</taxon>
    </lineage>
</organism>
<comment type="caution">
    <text evidence="10">The sequence shown here is derived from an EMBL/GenBank/DDBJ whole genome shotgun (WGS) entry which is preliminary data.</text>
</comment>
<evidence type="ECO:0000313" key="10">
    <source>
        <dbReference type="EMBL" id="NGZ90146.1"/>
    </source>
</evidence>
<comment type="cofactor">
    <cofactor evidence="1">
        <name>Fe(2+)</name>
        <dbReference type="ChEBI" id="CHEBI:29033"/>
    </cofactor>
</comment>
<keyword evidence="6" id="KW-0560">Oxidoreductase</keyword>
<sequence length="196" mass="23196">MSLEIKHFNLPKAELIFVPDFYSPSVSQKLYDYLYSSIKWQHDQIKVFGKVYDQPRLTALYAENNKPYSYSNIVMHPHQFTDELLEMKQKIEAFSKEKFTTCLLNLYRTGQDSNGWHADDEKELGKNPVIASLSFGTKRKFKMRRKDNTKEKFELELTDGSLLLMKGETQHYWHHQIPKTAKKITPRINLTFRNIQ</sequence>
<keyword evidence="5 10" id="KW-0223">Dioxygenase</keyword>
<dbReference type="RefSeq" id="WP_166400401.1">
    <property type="nucleotide sequence ID" value="NZ_JAANAS010000051.1"/>
</dbReference>
<keyword evidence="11" id="KW-1185">Reference proteome</keyword>
<dbReference type="InterPro" id="IPR037151">
    <property type="entry name" value="AlkB-like_sf"/>
</dbReference>
<evidence type="ECO:0000256" key="6">
    <source>
        <dbReference type="ARBA" id="ARBA00023002"/>
    </source>
</evidence>
<evidence type="ECO:0000313" key="11">
    <source>
        <dbReference type="Proteomes" id="UP000643701"/>
    </source>
</evidence>
<evidence type="ECO:0000256" key="4">
    <source>
        <dbReference type="ARBA" id="ARBA00022842"/>
    </source>
</evidence>
<dbReference type="PANTHER" id="PTHR31212:SF4">
    <property type="entry name" value="ALPHA-KETOGLUTARATE-DEPENDENT DIOXYGENASE ALKB HOMOLOG 3"/>
    <property type="match status" value="1"/>
</dbReference>
<dbReference type="SUPFAM" id="SSF51197">
    <property type="entry name" value="Clavaminate synthase-like"/>
    <property type="match status" value="1"/>
</dbReference>
<dbReference type="PANTHER" id="PTHR31212">
    <property type="entry name" value="ALPHA-KETOGLUTARATE-DEPENDENT DIOXYGENASE ALKB HOMOLOG 3"/>
    <property type="match status" value="1"/>
</dbReference>
<gene>
    <name evidence="10" type="ORF">G7034_07765</name>
</gene>
<keyword evidence="2" id="KW-0479">Metal-binding</keyword>
<dbReference type="InterPro" id="IPR005123">
    <property type="entry name" value="Oxoglu/Fe-dep_dioxygenase_dom"/>
</dbReference>
<accession>A0A967ADL2</accession>
<dbReference type="GO" id="GO:0016705">
    <property type="term" value="F:oxidoreductase activity, acting on paired donors, with incorporation or reduction of molecular oxygen"/>
    <property type="evidence" value="ECO:0007669"/>
    <property type="project" value="UniProtKB-ARBA"/>
</dbReference>
<reference evidence="10" key="1">
    <citation type="submission" date="2020-03" db="EMBL/GenBank/DDBJ databases">
        <title>Psychroflexus Maritimus sp. nov., isolate from marine sediment.</title>
        <authorList>
            <person name="Zhong Y.-L."/>
        </authorList>
    </citation>
    <scope>NUCLEOTIDE SEQUENCE</scope>
    <source>
        <strain evidence="10">C1</strain>
    </source>
</reference>
<evidence type="ECO:0000256" key="1">
    <source>
        <dbReference type="ARBA" id="ARBA00001954"/>
    </source>
</evidence>
<evidence type="ECO:0000256" key="7">
    <source>
        <dbReference type="ARBA" id="ARBA00023004"/>
    </source>
</evidence>
<name>A0A967ADL2_9FLAO</name>
<keyword evidence="8" id="KW-0234">DNA repair</keyword>
<dbReference type="GO" id="GO:0016787">
    <property type="term" value="F:hydrolase activity"/>
    <property type="evidence" value="ECO:0007669"/>
    <property type="project" value="UniProtKB-ARBA"/>
</dbReference>
<dbReference type="Proteomes" id="UP000643701">
    <property type="component" value="Unassembled WGS sequence"/>
</dbReference>
<dbReference type="AlphaFoldDB" id="A0A967ADL2"/>
<dbReference type="GO" id="GO:0051213">
    <property type="term" value="F:dioxygenase activity"/>
    <property type="evidence" value="ECO:0007669"/>
    <property type="project" value="UniProtKB-KW"/>
</dbReference>
<dbReference type="PROSITE" id="PS51471">
    <property type="entry name" value="FE2OG_OXY"/>
    <property type="match status" value="1"/>
</dbReference>